<evidence type="ECO:0000313" key="6">
    <source>
        <dbReference type="Proteomes" id="UP000297245"/>
    </source>
</evidence>
<evidence type="ECO:0000256" key="4">
    <source>
        <dbReference type="ARBA" id="ARBA00023002"/>
    </source>
</evidence>
<organism evidence="5 6">
    <name type="scientific">Dendrothele bispora (strain CBS 962.96)</name>
    <dbReference type="NCBI Taxonomy" id="1314807"/>
    <lineage>
        <taxon>Eukaryota</taxon>
        <taxon>Fungi</taxon>
        <taxon>Dikarya</taxon>
        <taxon>Basidiomycota</taxon>
        <taxon>Agaricomycotina</taxon>
        <taxon>Agaricomycetes</taxon>
        <taxon>Agaricomycetidae</taxon>
        <taxon>Agaricales</taxon>
        <taxon>Agaricales incertae sedis</taxon>
        <taxon>Dendrothele</taxon>
    </lineage>
</organism>
<accession>A0A4S8MD12</accession>
<dbReference type="InterPro" id="IPR020946">
    <property type="entry name" value="Flavin_mOase-like"/>
</dbReference>
<keyword evidence="3" id="KW-0274">FAD</keyword>
<dbReference type="Gene3D" id="3.50.50.60">
    <property type="entry name" value="FAD/NAD(P)-binding domain"/>
    <property type="match status" value="2"/>
</dbReference>
<evidence type="ECO:0000256" key="3">
    <source>
        <dbReference type="ARBA" id="ARBA00022827"/>
    </source>
</evidence>
<dbReference type="AlphaFoldDB" id="A0A4S8MD12"/>
<reference evidence="5 6" key="1">
    <citation type="journal article" date="2019" name="Nat. Ecol. Evol.">
        <title>Megaphylogeny resolves global patterns of mushroom evolution.</title>
        <authorList>
            <person name="Varga T."/>
            <person name="Krizsan K."/>
            <person name="Foldi C."/>
            <person name="Dima B."/>
            <person name="Sanchez-Garcia M."/>
            <person name="Sanchez-Ramirez S."/>
            <person name="Szollosi G.J."/>
            <person name="Szarkandi J.G."/>
            <person name="Papp V."/>
            <person name="Albert L."/>
            <person name="Andreopoulos W."/>
            <person name="Angelini C."/>
            <person name="Antonin V."/>
            <person name="Barry K.W."/>
            <person name="Bougher N.L."/>
            <person name="Buchanan P."/>
            <person name="Buyck B."/>
            <person name="Bense V."/>
            <person name="Catcheside P."/>
            <person name="Chovatia M."/>
            <person name="Cooper J."/>
            <person name="Damon W."/>
            <person name="Desjardin D."/>
            <person name="Finy P."/>
            <person name="Geml J."/>
            <person name="Haridas S."/>
            <person name="Hughes K."/>
            <person name="Justo A."/>
            <person name="Karasinski D."/>
            <person name="Kautmanova I."/>
            <person name="Kiss B."/>
            <person name="Kocsube S."/>
            <person name="Kotiranta H."/>
            <person name="LaButti K.M."/>
            <person name="Lechner B.E."/>
            <person name="Liimatainen K."/>
            <person name="Lipzen A."/>
            <person name="Lukacs Z."/>
            <person name="Mihaltcheva S."/>
            <person name="Morgado L.N."/>
            <person name="Niskanen T."/>
            <person name="Noordeloos M.E."/>
            <person name="Ohm R.A."/>
            <person name="Ortiz-Santana B."/>
            <person name="Ovrebo C."/>
            <person name="Racz N."/>
            <person name="Riley R."/>
            <person name="Savchenko A."/>
            <person name="Shiryaev A."/>
            <person name="Soop K."/>
            <person name="Spirin V."/>
            <person name="Szebenyi C."/>
            <person name="Tomsovsky M."/>
            <person name="Tulloss R.E."/>
            <person name="Uehling J."/>
            <person name="Grigoriev I.V."/>
            <person name="Vagvolgyi C."/>
            <person name="Papp T."/>
            <person name="Martin F.M."/>
            <person name="Miettinen O."/>
            <person name="Hibbett D.S."/>
            <person name="Nagy L.G."/>
        </authorList>
    </citation>
    <scope>NUCLEOTIDE SEQUENCE [LARGE SCALE GENOMIC DNA]</scope>
    <source>
        <strain evidence="5 6">CBS 962.96</strain>
    </source>
</reference>
<sequence>MSAPNCQPLWPSKNLRGYEIPEQRFGTLRGIKVIAIGAGISGICLAHDVQDNGENIDLTIYEMGSGYAGTWFWNKYPGCRCDIPSVNYQLSWSPKTDWREFYATAPEIQEYYEGLVEKFGLQRYFHLSHEVIRAEWLDDQKKWRIAVRGPDGKEFEDECDVFINAGGVLNAWKWPDIKGLHDFKGTLCHTARWPDNFDHKGKRVAVIGSGSSGIQVLATIQPEVQQIYHWIRSPTWIIGPFAQQFSAEGKNFEYTEEQKKLFTEDPYHALKYRKMIESELNQRFRFVIQGTPEQKAVLEYTNSDMRRRLQGNQRLIDAIIPKNFVVGCRRPTPGNGYLEALLEPNVHVFTEMFERITEKGFVDAEGKEYEVDAVVCATGFDTSFIPRFPIIAQGVNVQDRWSKYPVDSYLSMAVKGTPNYFMYYGPHAPTGHGSTTPMIESLTRCFMKIIKKMQTENILSVTIKDRAADDFNEHRELYLKRTAWSGQCSSWYRPVPGESPVVFPGNRVLFIELVTNPRWEDWEYEYGYAGNRFGYLGDGFTMREIDGRDNTFYYGLLDGKDEQPDYSDIRPLYTHNP</sequence>
<protein>
    <submittedName>
        <fullName evidence="5">FAD/NAD-P-binding domain-containing protein</fullName>
    </submittedName>
</protein>
<keyword evidence="4" id="KW-0560">Oxidoreductase</keyword>
<dbReference type="GO" id="GO:0050661">
    <property type="term" value="F:NADP binding"/>
    <property type="evidence" value="ECO:0007669"/>
    <property type="project" value="InterPro"/>
</dbReference>
<name>A0A4S8MD12_DENBC</name>
<gene>
    <name evidence="5" type="ORF">K435DRAFT_964041</name>
</gene>
<comment type="similarity">
    <text evidence="1">Belongs to the FAD-binding monooxygenase family.</text>
</comment>
<dbReference type="EMBL" id="ML179104">
    <property type="protein sequence ID" value="THV00433.1"/>
    <property type="molecule type" value="Genomic_DNA"/>
</dbReference>
<evidence type="ECO:0000256" key="1">
    <source>
        <dbReference type="ARBA" id="ARBA00010139"/>
    </source>
</evidence>
<dbReference type="Proteomes" id="UP000297245">
    <property type="component" value="Unassembled WGS sequence"/>
</dbReference>
<dbReference type="InterPro" id="IPR051209">
    <property type="entry name" value="FAD-bind_Monooxygenase_sf"/>
</dbReference>
<keyword evidence="2" id="KW-0285">Flavoprotein</keyword>
<proteinExistence type="inferred from homology"/>
<evidence type="ECO:0000313" key="5">
    <source>
        <dbReference type="EMBL" id="THV00433.1"/>
    </source>
</evidence>
<keyword evidence="6" id="KW-1185">Reference proteome</keyword>
<dbReference type="GO" id="GO:0004499">
    <property type="term" value="F:N,N-dimethylaniline monooxygenase activity"/>
    <property type="evidence" value="ECO:0007669"/>
    <property type="project" value="InterPro"/>
</dbReference>
<dbReference type="OrthoDB" id="66881at2759"/>
<dbReference type="GO" id="GO:0050660">
    <property type="term" value="F:flavin adenine dinucleotide binding"/>
    <property type="evidence" value="ECO:0007669"/>
    <property type="project" value="InterPro"/>
</dbReference>
<dbReference type="InterPro" id="IPR036188">
    <property type="entry name" value="FAD/NAD-bd_sf"/>
</dbReference>
<dbReference type="Pfam" id="PF00743">
    <property type="entry name" value="FMO-like"/>
    <property type="match status" value="1"/>
</dbReference>
<dbReference type="PANTHER" id="PTHR42877:SF7">
    <property type="entry name" value="FLAVIN-BINDING MONOOXYGENASE-RELATED"/>
    <property type="match status" value="1"/>
</dbReference>
<dbReference type="PANTHER" id="PTHR42877">
    <property type="entry name" value="L-ORNITHINE N(5)-MONOOXYGENASE-RELATED"/>
    <property type="match status" value="1"/>
</dbReference>
<dbReference type="SUPFAM" id="SSF51905">
    <property type="entry name" value="FAD/NAD(P)-binding domain"/>
    <property type="match status" value="3"/>
</dbReference>
<evidence type="ECO:0000256" key="2">
    <source>
        <dbReference type="ARBA" id="ARBA00022630"/>
    </source>
</evidence>